<evidence type="ECO:0000256" key="1">
    <source>
        <dbReference type="ARBA" id="ARBA00004651"/>
    </source>
</evidence>
<feature type="transmembrane region" description="Helical" evidence="8">
    <location>
        <begin position="282"/>
        <end position="304"/>
    </location>
</feature>
<evidence type="ECO:0000313" key="9">
    <source>
        <dbReference type="EMBL" id="KAF2641847.1"/>
    </source>
</evidence>
<dbReference type="GO" id="GO:0005886">
    <property type="term" value="C:plasma membrane"/>
    <property type="evidence" value="ECO:0007669"/>
    <property type="project" value="UniProtKB-SubCell"/>
</dbReference>
<reference evidence="9" key="1">
    <citation type="journal article" date="2020" name="Stud. Mycol.">
        <title>101 Dothideomycetes genomes: a test case for predicting lifestyles and emergence of pathogens.</title>
        <authorList>
            <person name="Haridas S."/>
            <person name="Albert R."/>
            <person name="Binder M."/>
            <person name="Bloem J."/>
            <person name="Labutti K."/>
            <person name="Salamov A."/>
            <person name="Andreopoulos B."/>
            <person name="Baker S."/>
            <person name="Barry K."/>
            <person name="Bills G."/>
            <person name="Bluhm B."/>
            <person name="Cannon C."/>
            <person name="Castanera R."/>
            <person name="Culley D."/>
            <person name="Daum C."/>
            <person name="Ezra D."/>
            <person name="Gonzalez J."/>
            <person name="Henrissat B."/>
            <person name="Kuo A."/>
            <person name="Liang C."/>
            <person name="Lipzen A."/>
            <person name="Lutzoni F."/>
            <person name="Magnuson J."/>
            <person name="Mondo S."/>
            <person name="Nolan M."/>
            <person name="Ohm R."/>
            <person name="Pangilinan J."/>
            <person name="Park H.-J."/>
            <person name="Ramirez L."/>
            <person name="Alfaro M."/>
            <person name="Sun H."/>
            <person name="Tritt A."/>
            <person name="Yoshinaga Y."/>
            <person name="Zwiers L.-H."/>
            <person name="Turgeon B."/>
            <person name="Goodwin S."/>
            <person name="Spatafora J."/>
            <person name="Crous P."/>
            <person name="Grigoriev I."/>
        </authorList>
    </citation>
    <scope>NUCLEOTIDE SEQUENCE</scope>
    <source>
        <strain evidence="9">CBS 473.64</strain>
    </source>
</reference>
<keyword evidence="6" id="KW-0406">Ion transport</keyword>
<evidence type="ECO:0000256" key="7">
    <source>
        <dbReference type="ARBA" id="ARBA00023136"/>
    </source>
</evidence>
<name>A0A6A6S3G3_9PLEO</name>
<keyword evidence="5 8" id="KW-1133">Transmembrane helix</keyword>
<keyword evidence="3" id="KW-1003">Cell membrane</keyword>
<dbReference type="EMBL" id="MU006782">
    <property type="protein sequence ID" value="KAF2641847.1"/>
    <property type="molecule type" value="Genomic_DNA"/>
</dbReference>
<evidence type="ECO:0000256" key="6">
    <source>
        <dbReference type="ARBA" id="ARBA00023065"/>
    </source>
</evidence>
<sequence length="457" mass="51673">MGISPTSWFKHKRAKKHTPFGYRSSRERVETYFWGPRDISRHSRWPRALRIHGSVAPKLIIPMFCIACWTALIVVISEKVYSIDVHPIVITVLGLVVGLALNFRSNSAYERYMDGRKMWSALGATSTSLARHIWLHVHERREVPKSDLMDKITALNLIIAFVIALKHKLRFEPYTQYEDLNDLVSHLETFAAVAGEPTATSTSGIRDIGEMLNIPMARSNPRREIKKAEKPLGNLPLELLSYISAYLAEVFANGTFTLGIAQNHAMNNMNDLHTILATTDRVLNTPVPVAYSICISQITWLYVLTLPFQLVQLTEWLTIPITILTSYIILSILSIGNEIENPFGTEVNDLPMEIYCAQITSDIAIIASISPAQLQQNFKNVASRPLYPISSAPASFWKKRPEQEIREALRFRATVSKGTMWKRMNNTSSTLMRLQNICFRIPKSISFHSCGLNSVES</sequence>
<feature type="transmembrane region" description="Helical" evidence="8">
    <location>
        <begin position="316"/>
        <end position="335"/>
    </location>
</feature>
<organism evidence="9 10">
    <name type="scientific">Massarina eburnea CBS 473.64</name>
    <dbReference type="NCBI Taxonomy" id="1395130"/>
    <lineage>
        <taxon>Eukaryota</taxon>
        <taxon>Fungi</taxon>
        <taxon>Dikarya</taxon>
        <taxon>Ascomycota</taxon>
        <taxon>Pezizomycotina</taxon>
        <taxon>Dothideomycetes</taxon>
        <taxon>Pleosporomycetidae</taxon>
        <taxon>Pleosporales</taxon>
        <taxon>Massarineae</taxon>
        <taxon>Massarinaceae</taxon>
        <taxon>Massarina</taxon>
    </lineage>
</organism>
<dbReference type="PANTHER" id="PTHR33281">
    <property type="entry name" value="UPF0187 PROTEIN YNEE"/>
    <property type="match status" value="1"/>
</dbReference>
<keyword evidence="10" id="KW-1185">Reference proteome</keyword>
<evidence type="ECO:0000256" key="2">
    <source>
        <dbReference type="ARBA" id="ARBA00022448"/>
    </source>
</evidence>
<evidence type="ECO:0000256" key="3">
    <source>
        <dbReference type="ARBA" id="ARBA00022475"/>
    </source>
</evidence>
<proteinExistence type="predicted"/>
<dbReference type="AlphaFoldDB" id="A0A6A6S3G3"/>
<evidence type="ECO:0000313" key="10">
    <source>
        <dbReference type="Proteomes" id="UP000799753"/>
    </source>
</evidence>
<dbReference type="Pfam" id="PF25539">
    <property type="entry name" value="Bestrophin_2"/>
    <property type="match status" value="1"/>
</dbReference>
<gene>
    <name evidence="9" type="ORF">P280DRAFT_541304</name>
</gene>
<accession>A0A6A6S3G3</accession>
<keyword evidence="7 8" id="KW-0472">Membrane</keyword>
<feature type="transmembrane region" description="Helical" evidence="8">
    <location>
        <begin position="83"/>
        <end position="103"/>
    </location>
</feature>
<dbReference type="GO" id="GO:0005254">
    <property type="term" value="F:chloride channel activity"/>
    <property type="evidence" value="ECO:0007669"/>
    <property type="project" value="InterPro"/>
</dbReference>
<keyword evidence="4 8" id="KW-0812">Transmembrane</keyword>
<evidence type="ECO:0000256" key="8">
    <source>
        <dbReference type="SAM" id="Phobius"/>
    </source>
</evidence>
<dbReference type="Proteomes" id="UP000799753">
    <property type="component" value="Unassembled WGS sequence"/>
</dbReference>
<evidence type="ECO:0000256" key="5">
    <source>
        <dbReference type="ARBA" id="ARBA00022989"/>
    </source>
</evidence>
<evidence type="ECO:0000256" key="4">
    <source>
        <dbReference type="ARBA" id="ARBA00022692"/>
    </source>
</evidence>
<protein>
    <submittedName>
        <fullName evidence="9">UPF0187 domain membrane protein</fullName>
    </submittedName>
</protein>
<feature type="transmembrane region" description="Helical" evidence="8">
    <location>
        <begin position="59"/>
        <end position="77"/>
    </location>
</feature>
<comment type="subcellular location">
    <subcellularLocation>
        <location evidence="1">Cell membrane</location>
        <topology evidence="1">Multi-pass membrane protein</topology>
    </subcellularLocation>
</comment>
<keyword evidence="2" id="KW-0813">Transport</keyword>
<dbReference type="PANTHER" id="PTHR33281:SF19">
    <property type="entry name" value="VOLTAGE-DEPENDENT ANION CHANNEL-FORMING PROTEIN YNEE"/>
    <property type="match status" value="1"/>
</dbReference>
<dbReference type="OrthoDB" id="1368at2759"/>
<dbReference type="InterPro" id="IPR044669">
    <property type="entry name" value="YneE/VCCN1/2-like"/>
</dbReference>